<evidence type="ECO:0000313" key="2">
    <source>
        <dbReference type="EMBL" id="KAK7019714.1"/>
    </source>
</evidence>
<sequence>MKIYRRWKNCKHTLFFAVDRLLFLVNHVKRIITIICARSRDTDRRQREQSSPLHPDAPTLGARERTFGRVSVPPHQPRPTLSRVYSILTFIFRMTVAVATTLADLSYSVFSQLSMDDTPDAPPPMDEDPSSSFFPHVHYTTTPALHVQSTTNQYTLTPLHPPTTQYSEPPTLPDPHKPYSSSSSSDCYIPEDLLTWGGSVSPDTVNTHNLSLYNSPSIPTPSPRPTQTPETTHTEPTQAEIAHSVSVTLEDLSLVSTHQTHQAPPEYSQAYHDLCFPLTQIIPDPQPATYPQPALGADPSAVNDWSSITGATVGLEGWSGETLQQVYTDLTLSSQAFTASWTPSHTKVSDTWQPQTQLPPSVYSTQVPETLLSPTSREVAQQVEDAKVPQRRRRSTSRSPLSSTSGAPSPTSLRADLLAPRSPLATATAVAAAASPGSTRKESRFSKRRCLRWQRHYSLEKKEREEHHLLPLLGQKGDEGSEAWRGGGTGGSGGGGGGEWKKSWPQQQTHFTHGEVVGEQPMDSSSSPVRTLESGGRVSPRNKTSSPQAPLSPKRRQSPRHTSPPVDGKDEEADGGEAFEDDEEAHRVCVPPVFVRFLIVHRIHRRFISQDPTRPSCIQDLFKHKHWNQKSETEVKRGKEKGR</sequence>
<feature type="compositionally biased region" description="Low complexity" evidence="1">
    <location>
        <begin position="397"/>
        <end position="412"/>
    </location>
</feature>
<evidence type="ECO:0000256" key="1">
    <source>
        <dbReference type="SAM" id="MobiDB-lite"/>
    </source>
</evidence>
<feature type="compositionally biased region" description="Polar residues" evidence="1">
    <location>
        <begin position="154"/>
        <end position="168"/>
    </location>
</feature>
<accession>A0AAN8WIX5</accession>
<keyword evidence="3" id="KW-1185">Reference proteome</keyword>
<feature type="region of interest" description="Disordered" evidence="1">
    <location>
        <begin position="474"/>
        <end position="584"/>
    </location>
</feature>
<feature type="region of interest" description="Disordered" evidence="1">
    <location>
        <begin position="372"/>
        <end position="414"/>
    </location>
</feature>
<feature type="region of interest" description="Disordered" evidence="1">
    <location>
        <begin position="207"/>
        <end position="235"/>
    </location>
</feature>
<name>A0AAN8WIX5_HALRR</name>
<feature type="compositionally biased region" description="Acidic residues" evidence="1">
    <location>
        <begin position="569"/>
        <end position="583"/>
    </location>
</feature>
<reference evidence="2 3" key="1">
    <citation type="submission" date="2023-11" db="EMBL/GenBank/DDBJ databases">
        <title>Halocaridina rubra genome assembly.</title>
        <authorList>
            <person name="Smith C."/>
        </authorList>
    </citation>
    <scope>NUCLEOTIDE SEQUENCE [LARGE SCALE GENOMIC DNA]</scope>
    <source>
        <strain evidence="2">EP-1</strain>
        <tissue evidence="2">Whole</tissue>
    </source>
</reference>
<feature type="region of interest" description="Disordered" evidence="1">
    <location>
        <begin position="154"/>
        <end position="184"/>
    </location>
</feature>
<feature type="region of interest" description="Disordered" evidence="1">
    <location>
        <begin position="345"/>
        <end position="364"/>
    </location>
</feature>
<evidence type="ECO:0000313" key="3">
    <source>
        <dbReference type="Proteomes" id="UP001381693"/>
    </source>
</evidence>
<dbReference type="AlphaFoldDB" id="A0AAN8WIX5"/>
<proteinExistence type="predicted"/>
<protein>
    <submittedName>
        <fullName evidence="2">Uncharacterized protein</fullName>
    </submittedName>
</protein>
<gene>
    <name evidence="2" type="ORF">SK128_020812</name>
</gene>
<dbReference type="EMBL" id="JAXCGZ010022981">
    <property type="protein sequence ID" value="KAK7019714.1"/>
    <property type="molecule type" value="Genomic_DNA"/>
</dbReference>
<dbReference type="Proteomes" id="UP001381693">
    <property type="component" value="Unassembled WGS sequence"/>
</dbReference>
<organism evidence="2 3">
    <name type="scientific">Halocaridina rubra</name>
    <name type="common">Hawaiian red shrimp</name>
    <dbReference type="NCBI Taxonomy" id="373956"/>
    <lineage>
        <taxon>Eukaryota</taxon>
        <taxon>Metazoa</taxon>
        <taxon>Ecdysozoa</taxon>
        <taxon>Arthropoda</taxon>
        <taxon>Crustacea</taxon>
        <taxon>Multicrustacea</taxon>
        <taxon>Malacostraca</taxon>
        <taxon>Eumalacostraca</taxon>
        <taxon>Eucarida</taxon>
        <taxon>Decapoda</taxon>
        <taxon>Pleocyemata</taxon>
        <taxon>Caridea</taxon>
        <taxon>Atyoidea</taxon>
        <taxon>Atyidae</taxon>
        <taxon>Halocaridina</taxon>
    </lineage>
</organism>
<comment type="caution">
    <text evidence="2">The sequence shown here is derived from an EMBL/GenBank/DDBJ whole genome shotgun (WGS) entry which is preliminary data.</text>
</comment>
<feature type="compositionally biased region" description="Gly residues" evidence="1">
    <location>
        <begin position="485"/>
        <end position="498"/>
    </location>
</feature>
<feature type="region of interest" description="Disordered" evidence="1">
    <location>
        <begin position="43"/>
        <end position="76"/>
    </location>
</feature>